<accession>A0ABS4NKE0</accession>
<sequence>MGNFNKIIRHIKTPIILSRKVVHRLPNGLIKRKVLNFPSHKKNSRMLDEIISNNKGKVIYIFPSPSCPWGYMFQRPQQIARTLAEGGDIVIYLTDTSYPYKPDWSVRGFFEVEPRIYLFNNGTDNFIHNLAGKDVVVWQYWPHQLKYVQCLKEKYPVIHIYDVIDDITTFDGYNTIKEDYTQSLNTADIVLATSKVILNNVSKIRQDVISIPNGVQVKDFNKPLSEINALSTMNNNYKLVVGYYGAIAEWFDFELLNKLSGDFPEIAFIMVGEIYKEVENEVGNFEAVSNVFFLKRINYEFIPSLLTYYDVAIIPFVINDITLSTSPVKVFEYLAGGKEVVSTDLPEVRSIDESLVACSHLEFKEKLELALKRKNDLSRKAYLKSIAEQHTWEQRVSRVTHEIEKRRLERNYENRSF</sequence>
<reference evidence="1 2" key="1">
    <citation type="submission" date="2021-03" db="EMBL/GenBank/DDBJ databases">
        <title>Genomic Encyclopedia of Type Strains, Phase IV (KMG-IV): sequencing the most valuable type-strain genomes for metagenomic binning, comparative biology and taxonomic classification.</title>
        <authorList>
            <person name="Goeker M."/>
        </authorList>
    </citation>
    <scope>NUCLEOTIDE SEQUENCE [LARGE SCALE GENOMIC DNA]</scope>
    <source>
        <strain evidence="1 2">DSM 101953</strain>
    </source>
</reference>
<dbReference type="Gene3D" id="3.40.50.2000">
    <property type="entry name" value="Glycogen Phosphorylase B"/>
    <property type="match status" value="1"/>
</dbReference>
<comment type="caution">
    <text evidence="1">The sequence shown here is derived from an EMBL/GenBank/DDBJ whole genome shotgun (WGS) entry which is preliminary data.</text>
</comment>
<dbReference type="EMBL" id="JAGGLV010000001">
    <property type="protein sequence ID" value="MBP2109885.1"/>
    <property type="molecule type" value="Genomic_DNA"/>
</dbReference>
<keyword evidence="2" id="KW-1185">Reference proteome</keyword>
<evidence type="ECO:0000313" key="1">
    <source>
        <dbReference type="EMBL" id="MBP2109885.1"/>
    </source>
</evidence>
<dbReference type="RefSeq" id="WP_209868309.1">
    <property type="nucleotide sequence ID" value="NZ_JAGGLV010000001.1"/>
</dbReference>
<organism evidence="1 2">
    <name type="scientific">Paenibacillus silagei</name>
    <dbReference type="NCBI Taxonomy" id="1670801"/>
    <lineage>
        <taxon>Bacteria</taxon>
        <taxon>Bacillati</taxon>
        <taxon>Bacillota</taxon>
        <taxon>Bacilli</taxon>
        <taxon>Bacillales</taxon>
        <taxon>Paenibacillaceae</taxon>
        <taxon>Paenibacillus</taxon>
    </lineage>
</organism>
<proteinExistence type="predicted"/>
<evidence type="ECO:0000313" key="2">
    <source>
        <dbReference type="Proteomes" id="UP000773462"/>
    </source>
</evidence>
<protein>
    <submittedName>
        <fullName evidence="1">Glycosyltransferase involved in cell wall biosynthesis</fullName>
    </submittedName>
</protein>
<gene>
    <name evidence="1" type="ORF">J2Z70_000024</name>
</gene>
<name>A0ABS4NKE0_9BACL</name>
<dbReference type="SUPFAM" id="SSF53756">
    <property type="entry name" value="UDP-Glycosyltransferase/glycogen phosphorylase"/>
    <property type="match status" value="1"/>
</dbReference>
<dbReference type="Proteomes" id="UP000773462">
    <property type="component" value="Unassembled WGS sequence"/>
</dbReference>